<evidence type="ECO:0000259" key="1">
    <source>
        <dbReference type="PROSITE" id="PS51269"/>
    </source>
</evidence>
<protein>
    <recommendedName>
        <fullName evidence="1">COMM domain-containing protein</fullName>
    </recommendedName>
</protein>
<dbReference type="Pfam" id="PF21672">
    <property type="entry name" value="COMM_HN"/>
    <property type="match status" value="1"/>
</dbReference>
<reference evidence="3" key="1">
    <citation type="journal article" date="2023" name="Commun. Biol.">
        <title>Genome analysis of Parmales, the sister group of diatoms, reveals the evolutionary specialization of diatoms from phago-mixotrophs to photoautotrophs.</title>
        <authorList>
            <person name="Ban H."/>
            <person name="Sato S."/>
            <person name="Yoshikawa S."/>
            <person name="Yamada K."/>
            <person name="Nakamura Y."/>
            <person name="Ichinomiya M."/>
            <person name="Sato N."/>
            <person name="Blanc-Mathieu R."/>
            <person name="Endo H."/>
            <person name="Kuwata A."/>
            <person name="Ogata H."/>
        </authorList>
    </citation>
    <scope>NUCLEOTIDE SEQUENCE [LARGE SCALE GENOMIC DNA]</scope>
</reference>
<dbReference type="PROSITE" id="PS51269">
    <property type="entry name" value="COMM"/>
    <property type="match status" value="1"/>
</dbReference>
<dbReference type="AlphaFoldDB" id="A0A9W7BCT7"/>
<dbReference type="PANTHER" id="PTHR16231">
    <property type="entry name" value="COMM DOMAIN-CONTAINING PROTEIN 4-8 FAMILY MEMBER"/>
    <property type="match status" value="1"/>
</dbReference>
<sequence length="222" mass="24493">MRFAIFSNSFAPDWLIISISHLTLLSSLRLKMLTKSICSHLLTTTSTSPGELKTQEFDGKLSPSEVKGCVAALTFIVLSITRVHSSTFHGDDVRPLDGTVVTNELHQLGLTKEAAEGFSHMYDEFKTKLVTWNVDTMSVGPSRLFSTDWRLIYGLAGGGYTTGGSTTSAPSPSSSNVLDVQLSFKKNDNSRINFSMSLEKFDELKMELENVQSIIEKEEAKK</sequence>
<name>A0A9W7BCT7_9STRA</name>
<evidence type="ECO:0000313" key="2">
    <source>
        <dbReference type="EMBL" id="GMH85590.1"/>
    </source>
</evidence>
<dbReference type="InterPro" id="IPR047155">
    <property type="entry name" value="COMMD4/6/7/8"/>
</dbReference>
<evidence type="ECO:0000313" key="3">
    <source>
        <dbReference type="Proteomes" id="UP001162640"/>
    </source>
</evidence>
<organism evidence="2 3">
    <name type="scientific">Triparma laevis f. inornata</name>
    <dbReference type="NCBI Taxonomy" id="1714386"/>
    <lineage>
        <taxon>Eukaryota</taxon>
        <taxon>Sar</taxon>
        <taxon>Stramenopiles</taxon>
        <taxon>Ochrophyta</taxon>
        <taxon>Bolidophyceae</taxon>
        <taxon>Parmales</taxon>
        <taxon>Triparmaceae</taxon>
        <taxon>Triparma</taxon>
    </lineage>
</organism>
<dbReference type="PANTHER" id="PTHR16231:SF4">
    <property type="entry name" value="COMM DOMAIN-CONTAINING PROTEIN 4"/>
    <property type="match status" value="1"/>
</dbReference>
<gene>
    <name evidence="2" type="ORF">TL16_g10277</name>
</gene>
<proteinExistence type="predicted"/>
<feature type="domain" description="COMM" evidence="1">
    <location>
        <begin position="143"/>
        <end position="219"/>
    </location>
</feature>
<dbReference type="InterPro" id="IPR017920">
    <property type="entry name" value="COMM"/>
</dbReference>
<comment type="caution">
    <text evidence="2">The sequence shown here is derived from an EMBL/GenBank/DDBJ whole genome shotgun (WGS) entry which is preliminary data.</text>
</comment>
<dbReference type="EMBL" id="BLQM01000362">
    <property type="protein sequence ID" value="GMH85590.1"/>
    <property type="molecule type" value="Genomic_DNA"/>
</dbReference>
<dbReference type="Proteomes" id="UP001162640">
    <property type="component" value="Unassembled WGS sequence"/>
</dbReference>
<accession>A0A9W7BCT7</accession>